<dbReference type="PANTHER" id="PTHR35335">
    <property type="entry name" value="UPF0716 PROTEIN FXSA"/>
    <property type="match status" value="1"/>
</dbReference>
<evidence type="ECO:0000313" key="3">
    <source>
        <dbReference type="Proteomes" id="UP000008457"/>
    </source>
</evidence>
<dbReference type="Proteomes" id="UP000008457">
    <property type="component" value="Chromosome"/>
</dbReference>
<dbReference type="EMBL" id="CP002360">
    <property type="protein sequence ID" value="AEE96690.1"/>
    <property type="molecule type" value="Genomic_DNA"/>
</dbReference>
<keyword evidence="1" id="KW-0812">Transmembrane</keyword>
<dbReference type="InterPro" id="IPR007313">
    <property type="entry name" value="FxsA"/>
</dbReference>
<feature type="transmembrane region" description="Helical" evidence="1">
    <location>
        <begin position="30"/>
        <end position="47"/>
    </location>
</feature>
<evidence type="ECO:0000313" key="2">
    <source>
        <dbReference type="EMBL" id="AEE96690.1"/>
    </source>
</evidence>
<proteinExistence type="predicted"/>
<reference evidence="3" key="1">
    <citation type="submission" date="2010-11" db="EMBL/GenBank/DDBJ databases">
        <title>The complete genome of Mahella australiensis DSM 15567.</title>
        <authorList>
            <consortium name="US DOE Joint Genome Institute (JGI-PGF)"/>
            <person name="Lucas S."/>
            <person name="Copeland A."/>
            <person name="Lapidus A."/>
            <person name="Bruce D."/>
            <person name="Goodwin L."/>
            <person name="Pitluck S."/>
            <person name="Kyrpides N."/>
            <person name="Mavromatis K."/>
            <person name="Pagani I."/>
            <person name="Ivanova N."/>
            <person name="Teshima H."/>
            <person name="Brettin T."/>
            <person name="Detter J.C."/>
            <person name="Han C."/>
            <person name="Tapia R."/>
            <person name="Land M."/>
            <person name="Hauser L."/>
            <person name="Markowitz V."/>
            <person name="Cheng J.-F."/>
            <person name="Hugenholtz P."/>
            <person name="Woyke T."/>
            <person name="Wu D."/>
            <person name="Spring S."/>
            <person name="Pukall R."/>
            <person name="Steenblock K."/>
            <person name="Schneider S."/>
            <person name="Klenk H.-P."/>
            <person name="Eisen J.A."/>
        </authorList>
    </citation>
    <scope>NUCLEOTIDE SEQUENCE [LARGE SCALE GENOMIC DNA]</scope>
    <source>
        <strain evidence="3">DSM 15567 / CIP 107919 / 50-1 BON</strain>
    </source>
</reference>
<feature type="transmembrane region" description="Helical" evidence="1">
    <location>
        <begin position="76"/>
        <end position="101"/>
    </location>
</feature>
<dbReference type="OrthoDB" id="9792788at2"/>
<dbReference type="STRING" id="697281.Mahau_1500"/>
<reference evidence="2 3" key="2">
    <citation type="journal article" date="2011" name="Stand. Genomic Sci.">
        <title>Complete genome sequence of Mahella australiensis type strain (50-1 BON).</title>
        <authorList>
            <person name="Sikorski J."/>
            <person name="Teshima H."/>
            <person name="Nolan M."/>
            <person name="Lucas S."/>
            <person name="Hammon N."/>
            <person name="Deshpande S."/>
            <person name="Cheng J.F."/>
            <person name="Pitluck S."/>
            <person name="Liolios K."/>
            <person name="Pagani I."/>
            <person name="Ivanova N."/>
            <person name="Huntemann M."/>
            <person name="Mavromatis K."/>
            <person name="Ovchinikova G."/>
            <person name="Pati A."/>
            <person name="Tapia R."/>
            <person name="Han C."/>
            <person name="Goodwin L."/>
            <person name="Chen A."/>
            <person name="Palaniappan K."/>
            <person name="Land M."/>
            <person name="Hauser L."/>
            <person name="Ngatchou-Djao O.D."/>
            <person name="Rohde M."/>
            <person name="Pukall R."/>
            <person name="Spring S."/>
            <person name="Abt B."/>
            <person name="Goker M."/>
            <person name="Detter J.C."/>
            <person name="Woyke T."/>
            <person name="Bristow J."/>
            <person name="Markowitz V."/>
            <person name="Hugenholtz P."/>
            <person name="Eisen J.A."/>
            <person name="Kyrpides N.C."/>
            <person name="Klenk H.P."/>
            <person name="Lapidus A."/>
        </authorList>
    </citation>
    <scope>NUCLEOTIDE SEQUENCE [LARGE SCALE GENOMIC DNA]</scope>
    <source>
        <strain evidence="3">DSM 15567 / CIP 107919 / 50-1 BON</strain>
    </source>
</reference>
<keyword evidence="3" id="KW-1185">Reference proteome</keyword>
<dbReference type="NCBIfam" id="NF008528">
    <property type="entry name" value="PRK11463.1-2"/>
    <property type="match status" value="1"/>
</dbReference>
<gene>
    <name evidence="2" type="ordered locus">Mahau_1500</name>
</gene>
<dbReference type="Pfam" id="PF04186">
    <property type="entry name" value="FxsA"/>
    <property type="match status" value="1"/>
</dbReference>
<sequence>MLTRLIAVFILIPLIDLLILIALGQYIGVWQTIAIIVVIGIIGAVIAQRQGFNAINSIKAELQIGHIPSAQLWDGLFIVIGGVLLITPGIITDILGLLCLLPKSRATAKEAAIFYLKRRFLKRIR</sequence>
<dbReference type="eggNOG" id="COG3030">
    <property type="taxonomic scope" value="Bacteria"/>
</dbReference>
<dbReference type="HOGENOM" id="CLU_085083_5_1_9"/>
<feature type="transmembrane region" description="Helical" evidence="1">
    <location>
        <begin position="6"/>
        <end position="23"/>
    </location>
</feature>
<accession>F3ZYE8</accession>
<dbReference type="GO" id="GO:0016020">
    <property type="term" value="C:membrane"/>
    <property type="evidence" value="ECO:0007669"/>
    <property type="project" value="InterPro"/>
</dbReference>
<keyword evidence="1" id="KW-1133">Transmembrane helix</keyword>
<dbReference type="AlphaFoldDB" id="F3ZYE8"/>
<name>F3ZYE8_MAHA5</name>
<organism evidence="2 3">
    <name type="scientific">Mahella australiensis (strain DSM 15567 / CIP 107919 / 50-1 BON)</name>
    <dbReference type="NCBI Taxonomy" id="697281"/>
    <lineage>
        <taxon>Bacteria</taxon>
        <taxon>Bacillati</taxon>
        <taxon>Bacillota</taxon>
        <taxon>Clostridia</taxon>
        <taxon>Thermoanaerobacterales</taxon>
        <taxon>Thermoanaerobacterales Family IV. Incertae Sedis</taxon>
        <taxon>Mahella</taxon>
    </lineage>
</organism>
<protein>
    <submittedName>
        <fullName evidence="2">FxsA cytoplasmic membrane protein</fullName>
    </submittedName>
</protein>
<dbReference type="KEGG" id="mas:Mahau_1500"/>
<dbReference type="RefSeq" id="WP_013781119.1">
    <property type="nucleotide sequence ID" value="NC_015520.1"/>
</dbReference>
<keyword evidence="1" id="KW-0472">Membrane</keyword>
<dbReference type="PANTHER" id="PTHR35335:SF1">
    <property type="entry name" value="UPF0716 PROTEIN FXSA"/>
    <property type="match status" value="1"/>
</dbReference>
<evidence type="ECO:0000256" key="1">
    <source>
        <dbReference type="SAM" id="Phobius"/>
    </source>
</evidence>